<dbReference type="Gene3D" id="3.90.70.30">
    <property type="entry name" value="Phytochelatin synthase, N-terminal domain"/>
    <property type="match status" value="1"/>
</dbReference>
<feature type="domain" description="Peptidase C83" evidence="5">
    <location>
        <begin position="1"/>
        <end position="221"/>
    </location>
</feature>
<dbReference type="GO" id="GO:0010038">
    <property type="term" value="P:response to metal ion"/>
    <property type="evidence" value="ECO:0007669"/>
    <property type="project" value="InterPro"/>
</dbReference>
<evidence type="ECO:0000313" key="6">
    <source>
        <dbReference type="EMBL" id="KAJ8033455.1"/>
    </source>
</evidence>
<dbReference type="OrthoDB" id="448954at2759"/>
<comment type="caution">
    <text evidence="6">The sequence shown here is derived from an EMBL/GenBank/DDBJ whole genome shotgun (WGS) entry which is preliminary data.</text>
</comment>
<evidence type="ECO:0000313" key="7">
    <source>
        <dbReference type="Proteomes" id="UP001152320"/>
    </source>
</evidence>
<proteinExistence type="predicted"/>
<dbReference type="InterPro" id="IPR040409">
    <property type="entry name" value="PCS-like"/>
</dbReference>
<dbReference type="InterPro" id="IPR007719">
    <property type="entry name" value="PCS_N"/>
</dbReference>
<sequence length="221" mass="24923">MSGENHVIVPFHSDEGKKILSESISQPILMQIFKKQVNNSFCAIQSCALLMSAQVLGKNKTTSEIRNDRYNLSNAPYMESNMFDFLETRQAIKYEVADEVGLTLDETYELFKAHGKNIKRYYASDINVEEFRSLAVEALSQENSSCGVIVNYLQCHLQKHLVVGGHCSPLAAYHKEKDLFLLLDTWFQTTDIWVATKNLFDAMDTVDSGSGKSRGLLVLEP</sequence>
<keyword evidence="2" id="KW-0104">Cadmium</keyword>
<dbReference type="AlphaFoldDB" id="A0A9Q1BVL2"/>
<reference evidence="6" key="1">
    <citation type="submission" date="2021-10" db="EMBL/GenBank/DDBJ databases">
        <title>Tropical sea cucumber genome reveals ecological adaptation and Cuvierian tubules defense mechanism.</title>
        <authorList>
            <person name="Chen T."/>
        </authorList>
    </citation>
    <scope>NUCLEOTIDE SEQUENCE</scope>
    <source>
        <strain evidence="6">Nanhai2018</strain>
        <tissue evidence="6">Muscle</tissue>
    </source>
</reference>
<keyword evidence="3" id="KW-0808">Transferase</keyword>
<keyword evidence="4" id="KW-0479">Metal-binding</keyword>
<dbReference type="GO" id="GO:0046872">
    <property type="term" value="F:metal ion binding"/>
    <property type="evidence" value="ECO:0007669"/>
    <property type="project" value="UniProtKB-KW"/>
</dbReference>
<evidence type="ECO:0000256" key="2">
    <source>
        <dbReference type="ARBA" id="ARBA00022539"/>
    </source>
</evidence>
<dbReference type="PANTHER" id="PTHR33447:SF20">
    <property type="entry name" value="GLUTATHIONE GAMMA-GLUTAMYLCYSTEINYLTRANSFERASE"/>
    <property type="match status" value="1"/>
</dbReference>
<name>A0A9Q1BVL2_HOLLE</name>
<dbReference type="InterPro" id="IPR038765">
    <property type="entry name" value="Papain-like_cys_pep_sf"/>
</dbReference>
<gene>
    <name evidence="6" type="ORF">HOLleu_23702</name>
</gene>
<dbReference type="GO" id="GO:0016756">
    <property type="term" value="F:glutathione gamma-glutamylcysteinyltransferase activity"/>
    <property type="evidence" value="ECO:0007669"/>
    <property type="project" value="UniProtKB-EC"/>
</dbReference>
<dbReference type="GO" id="GO:0046938">
    <property type="term" value="P:phytochelatin biosynthetic process"/>
    <property type="evidence" value="ECO:0007669"/>
    <property type="project" value="InterPro"/>
</dbReference>
<dbReference type="SUPFAM" id="SSF54001">
    <property type="entry name" value="Cysteine proteinases"/>
    <property type="match status" value="1"/>
</dbReference>
<dbReference type="Proteomes" id="UP001152320">
    <property type="component" value="Chromosome 11"/>
</dbReference>
<dbReference type="PANTHER" id="PTHR33447">
    <property type="entry name" value="GLUTATHIONE GAMMA-GLUTAMYLCYSTEINYLTRANSFERASE"/>
    <property type="match status" value="1"/>
</dbReference>
<dbReference type="InterPro" id="IPR038156">
    <property type="entry name" value="PCS_N_sf"/>
</dbReference>
<dbReference type="PROSITE" id="PS51443">
    <property type="entry name" value="PCS"/>
    <property type="match status" value="1"/>
</dbReference>
<organism evidence="6 7">
    <name type="scientific">Holothuria leucospilota</name>
    <name type="common">Black long sea cucumber</name>
    <name type="synonym">Mertensiothuria leucospilota</name>
    <dbReference type="NCBI Taxonomy" id="206669"/>
    <lineage>
        <taxon>Eukaryota</taxon>
        <taxon>Metazoa</taxon>
        <taxon>Echinodermata</taxon>
        <taxon>Eleutherozoa</taxon>
        <taxon>Echinozoa</taxon>
        <taxon>Holothuroidea</taxon>
        <taxon>Aspidochirotacea</taxon>
        <taxon>Aspidochirotida</taxon>
        <taxon>Holothuriidae</taxon>
        <taxon>Holothuria</taxon>
    </lineage>
</organism>
<evidence type="ECO:0000256" key="4">
    <source>
        <dbReference type="ARBA" id="ARBA00022723"/>
    </source>
</evidence>
<dbReference type="EC" id="2.3.2.15" evidence="1"/>
<dbReference type="Pfam" id="PF05023">
    <property type="entry name" value="Phytochelatin"/>
    <property type="match status" value="1"/>
</dbReference>
<evidence type="ECO:0000256" key="1">
    <source>
        <dbReference type="ARBA" id="ARBA00012468"/>
    </source>
</evidence>
<evidence type="ECO:0000256" key="3">
    <source>
        <dbReference type="ARBA" id="ARBA00022679"/>
    </source>
</evidence>
<accession>A0A9Q1BVL2</accession>
<dbReference type="EMBL" id="JAIZAY010000011">
    <property type="protein sequence ID" value="KAJ8033455.1"/>
    <property type="molecule type" value="Genomic_DNA"/>
</dbReference>
<keyword evidence="7" id="KW-1185">Reference proteome</keyword>
<protein>
    <recommendedName>
        <fullName evidence="1">glutathione gamma-glutamylcysteinyltransferase</fullName>
        <ecNumber evidence="1">2.3.2.15</ecNumber>
    </recommendedName>
</protein>
<evidence type="ECO:0000259" key="5">
    <source>
        <dbReference type="PROSITE" id="PS51443"/>
    </source>
</evidence>